<keyword evidence="2" id="KW-1185">Reference proteome</keyword>
<name>A0A4C1TU72_EUMVA</name>
<proteinExistence type="predicted"/>
<gene>
    <name evidence="1" type="ORF">EVAR_12260_1</name>
</gene>
<dbReference type="AlphaFoldDB" id="A0A4C1TU72"/>
<evidence type="ECO:0000313" key="2">
    <source>
        <dbReference type="Proteomes" id="UP000299102"/>
    </source>
</evidence>
<protein>
    <submittedName>
        <fullName evidence="1">Uncharacterized protein</fullName>
    </submittedName>
</protein>
<sequence length="136" mass="15201">MAFNAATAGETRVSCHNAELSYLMTHIYNELNRKKIRLTVGYRGGIRQCVVVGYKECVVDVYGMVMDYLRDREVTVLYAGGEFRNATSNGCIQDSIARPSFWNLVLNSRLQELGDLSVYVPAFTDDAVLMFSGQSP</sequence>
<organism evidence="1 2">
    <name type="scientific">Eumeta variegata</name>
    <name type="common">Bagworm moth</name>
    <name type="synonym">Eumeta japonica</name>
    <dbReference type="NCBI Taxonomy" id="151549"/>
    <lineage>
        <taxon>Eukaryota</taxon>
        <taxon>Metazoa</taxon>
        <taxon>Ecdysozoa</taxon>
        <taxon>Arthropoda</taxon>
        <taxon>Hexapoda</taxon>
        <taxon>Insecta</taxon>
        <taxon>Pterygota</taxon>
        <taxon>Neoptera</taxon>
        <taxon>Endopterygota</taxon>
        <taxon>Lepidoptera</taxon>
        <taxon>Glossata</taxon>
        <taxon>Ditrysia</taxon>
        <taxon>Tineoidea</taxon>
        <taxon>Psychidae</taxon>
        <taxon>Oiketicinae</taxon>
        <taxon>Eumeta</taxon>
    </lineage>
</organism>
<comment type="caution">
    <text evidence="1">The sequence shown here is derived from an EMBL/GenBank/DDBJ whole genome shotgun (WGS) entry which is preliminary data.</text>
</comment>
<dbReference type="OrthoDB" id="411871at2759"/>
<accession>A0A4C1TU72</accession>
<reference evidence="1 2" key="1">
    <citation type="journal article" date="2019" name="Commun. Biol.">
        <title>The bagworm genome reveals a unique fibroin gene that provides high tensile strength.</title>
        <authorList>
            <person name="Kono N."/>
            <person name="Nakamura H."/>
            <person name="Ohtoshi R."/>
            <person name="Tomita M."/>
            <person name="Numata K."/>
            <person name="Arakawa K."/>
        </authorList>
    </citation>
    <scope>NUCLEOTIDE SEQUENCE [LARGE SCALE GENOMIC DNA]</scope>
</reference>
<dbReference type="Proteomes" id="UP000299102">
    <property type="component" value="Unassembled WGS sequence"/>
</dbReference>
<evidence type="ECO:0000313" key="1">
    <source>
        <dbReference type="EMBL" id="GBP17549.1"/>
    </source>
</evidence>
<dbReference type="EMBL" id="BGZK01000088">
    <property type="protein sequence ID" value="GBP17549.1"/>
    <property type="molecule type" value="Genomic_DNA"/>
</dbReference>